<evidence type="ECO:0000256" key="3">
    <source>
        <dbReference type="ARBA" id="ARBA00023235"/>
    </source>
</evidence>
<comment type="caution">
    <text evidence="9">The sequence shown here is derived from an EMBL/GenBank/DDBJ whole genome shotgun (WGS) entry which is preliminary data.</text>
</comment>
<evidence type="ECO:0000256" key="4">
    <source>
        <dbReference type="HAMAP-Rule" id="MF_00171"/>
    </source>
</evidence>
<dbReference type="Gene3D" id="3.30.70.660">
    <property type="entry name" value="Pseudouridine synthase I, catalytic domain, C-terminal subdomain"/>
    <property type="match status" value="1"/>
</dbReference>
<feature type="binding site" evidence="4 6">
    <location>
        <position position="110"/>
    </location>
    <ligand>
        <name>substrate</name>
    </ligand>
</feature>
<keyword evidence="10" id="KW-1185">Reference proteome</keyword>
<keyword evidence="2 4" id="KW-0819">tRNA processing</keyword>
<protein>
    <recommendedName>
        <fullName evidence="4">tRNA pseudouridine synthase A</fullName>
        <ecNumber evidence="4">5.4.99.12</ecNumber>
    </recommendedName>
    <alternativeName>
        <fullName evidence="4">tRNA pseudouridine(38-40) synthase</fullName>
    </alternativeName>
    <alternativeName>
        <fullName evidence="4">tRNA pseudouridylate synthase I</fullName>
    </alternativeName>
    <alternativeName>
        <fullName evidence="4">tRNA-uridine isomerase I</fullName>
    </alternativeName>
</protein>
<dbReference type="HAMAP" id="MF_00171">
    <property type="entry name" value="TruA"/>
    <property type="match status" value="1"/>
</dbReference>
<name>A0A9Q4PYU9_9EURY</name>
<comment type="caution">
    <text evidence="4">Lacks conserved residue(s) required for the propagation of feature annotation.</text>
</comment>
<gene>
    <name evidence="4 9" type="primary">truA</name>
    <name evidence="9" type="ORF">L0665_08850</name>
</gene>
<dbReference type="NCBIfam" id="TIGR00071">
    <property type="entry name" value="hisT_truA"/>
    <property type="match status" value="1"/>
</dbReference>
<dbReference type="GO" id="GO:0160147">
    <property type="term" value="F:tRNA pseudouridine(38-40) synthase activity"/>
    <property type="evidence" value="ECO:0007669"/>
    <property type="project" value="UniProtKB-EC"/>
</dbReference>
<comment type="similarity">
    <text evidence="1 4 7">Belongs to the tRNA pseudouridine synthase TruA family.</text>
</comment>
<comment type="function">
    <text evidence="4">Formation of pseudouridine at positions 38, 39 and 40 in the anticodon stem and loop of transfer RNAs.</text>
</comment>
<dbReference type="Pfam" id="PF01416">
    <property type="entry name" value="PseudoU_synth_1"/>
    <property type="match status" value="1"/>
</dbReference>
<dbReference type="AlphaFoldDB" id="A0A9Q4PYU9"/>
<evidence type="ECO:0000256" key="6">
    <source>
        <dbReference type="PIRSR" id="PIRSR001430-2"/>
    </source>
</evidence>
<dbReference type="EMBL" id="JAKELO010000002">
    <property type="protein sequence ID" value="MDE4908712.1"/>
    <property type="molecule type" value="Genomic_DNA"/>
</dbReference>
<dbReference type="InterPro" id="IPR020094">
    <property type="entry name" value="TruA/RsuA/RluB/E/F_N"/>
</dbReference>
<reference evidence="9" key="1">
    <citation type="submission" date="2022-01" db="EMBL/GenBank/DDBJ databases">
        <title>Draft genome of Methanogenium marinum DSM 15558.</title>
        <authorList>
            <person name="Chen S.-C."/>
            <person name="You Y.-T."/>
        </authorList>
    </citation>
    <scope>NUCLEOTIDE SEQUENCE</scope>
    <source>
        <strain evidence="9">DSM 15558</strain>
    </source>
</reference>
<evidence type="ECO:0000313" key="10">
    <source>
        <dbReference type="Proteomes" id="UP001143747"/>
    </source>
</evidence>
<dbReference type="InterPro" id="IPR020095">
    <property type="entry name" value="PsdUridine_synth_TruA_C"/>
</dbReference>
<evidence type="ECO:0000256" key="7">
    <source>
        <dbReference type="RuleBase" id="RU003792"/>
    </source>
</evidence>
<feature type="active site" description="Nucleophile" evidence="4 5">
    <location>
        <position position="55"/>
    </location>
</feature>
<dbReference type="RefSeq" id="WP_274925328.1">
    <property type="nucleotide sequence ID" value="NZ_JAKELO010000002.1"/>
</dbReference>
<sequence length="262" mass="29648">MRLAFQVAYIGDDFYGSQMQSGSRTVEGEVINACRGLRLFDDWREAGFAFSGRTDRGVHARRQICAFTTSRPDRAIERLNRILPGDCWCNGWAKTGDSFHPRYHAKTRTYRYYLYNDGSTDLARMQEAAALFLGKHNFTHFSRLKGKNPEKTIFSSHISAEDGFFVYEITATGYLWNMVRCVVASLTSVGRNELETDDITALLTAAPGMRHLLPAPPEGLILWDIDCGITFTPLQSGCKMLEASGERVRFFETMKKVNILLD</sequence>
<evidence type="ECO:0000256" key="5">
    <source>
        <dbReference type="PIRSR" id="PIRSR001430-1"/>
    </source>
</evidence>
<dbReference type="SUPFAM" id="SSF55120">
    <property type="entry name" value="Pseudouridine synthase"/>
    <property type="match status" value="1"/>
</dbReference>
<organism evidence="9 10">
    <name type="scientific">Methanogenium marinum</name>
    <dbReference type="NCBI Taxonomy" id="348610"/>
    <lineage>
        <taxon>Archaea</taxon>
        <taxon>Methanobacteriati</taxon>
        <taxon>Methanobacteriota</taxon>
        <taxon>Stenosarchaea group</taxon>
        <taxon>Methanomicrobia</taxon>
        <taxon>Methanomicrobiales</taxon>
        <taxon>Methanomicrobiaceae</taxon>
        <taxon>Methanogenium</taxon>
    </lineage>
</organism>
<dbReference type="GO" id="GO:0003723">
    <property type="term" value="F:RNA binding"/>
    <property type="evidence" value="ECO:0007669"/>
    <property type="project" value="InterPro"/>
</dbReference>
<dbReference type="PANTHER" id="PTHR11142:SF0">
    <property type="entry name" value="TRNA PSEUDOURIDINE SYNTHASE-LIKE 1"/>
    <property type="match status" value="1"/>
</dbReference>
<dbReference type="PIRSF" id="PIRSF001430">
    <property type="entry name" value="tRNA_psdUrid_synth"/>
    <property type="match status" value="1"/>
</dbReference>
<accession>A0A9Q4PYU9</accession>
<dbReference type="Proteomes" id="UP001143747">
    <property type="component" value="Unassembled WGS sequence"/>
</dbReference>
<dbReference type="InterPro" id="IPR001406">
    <property type="entry name" value="PsdUridine_synth_TruA"/>
</dbReference>
<dbReference type="InterPro" id="IPR020097">
    <property type="entry name" value="PsdUridine_synth_TruA_a/b_dom"/>
</dbReference>
<evidence type="ECO:0000259" key="8">
    <source>
        <dbReference type="Pfam" id="PF01416"/>
    </source>
</evidence>
<evidence type="ECO:0000256" key="1">
    <source>
        <dbReference type="ARBA" id="ARBA00009375"/>
    </source>
</evidence>
<comment type="catalytic activity">
    <reaction evidence="4 7">
        <text>uridine(38/39/40) in tRNA = pseudouridine(38/39/40) in tRNA</text>
        <dbReference type="Rhea" id="RHEA:22376"/>
        <dbReference type="Rhea" id="RHEA-COMP:10085"/>
        <dbReference type="Rhea" id="RHEA-COMP:10087"/>
        <dbReference type="ChEBI" id="CHEBI:65314"/>
        <dbReference type="ChEBI" id="CHEBI:65315"/>
        <dbReference type="EC" id="5.4.99.12"/>
    </reaction>
</comment>
<evidence type="ECO:0000256" key="2">
    <source>
        <dbReference type="ARBA" id="ARBA00022694"/>
    </source>
</evidence>
<dbReference type="Gene3D" id="3.30.70.580">
    <property type="entry name" value="Pseudouridine synthase I, catalytic domain, N-terminal subdomain"/>
    <property type="match status" value="1"/>
</dbReference>
<dbReference type="PANTHER" id="PTHR11142">
    <property type="entry name" value="PSEUDOURIDYLATE SYNTHASE"/>
    <property type="match status" value="1"/>
</dbReference>
<dbReference type="EC" id="5.4.99.12" evidence="4"/>
<proteinExistence type="inferred from homology"/>
<evidence type="ECO:0000313" key="9">
    <source>
        <dbReference type="EMBL" id="MDE4908712.1"/>
    </source>
</evidence>
<dbReference type="GO" id="GO:0031119">
    <property type="term" value="P:tRNA pseudouridine synthesis"/>
    <property type="evidence" value="ECO:0007669"/>
    <property type="project" value="UniProtKB-UniRule"/>
</dbReference>
<feature type="domain" description="Pseudouridine synthase I TruA alpha/beta" evidence="8">
    <location>
        <begin position="128"/>
        <end position="225"/>
    </location>
</feature>
<dbReference type="InterPro" id="IPR020103">
    <property type="entry name" value="PsdUridine_synth_cat_dom_sf"/>
</dbReference>
<keyword evidence="3 4" id="KW-0413">Isomerase</keyword>